<dbReference type="Proteomes" id="UP001177003">
    <property type="component" value="Chromosome 9"/>
</dbReference>
<evidence type="ECO:0000256" key="1">
    <source>
        <dbReference type="SAM" id="Coils"/>
    </source>
</evidence>
<keyword evidence="3" id="KW-1185">Reference proteome</keyword>
<name>A0AA36EN99_LACSI</name>
<keyword evidence="1" id="KW-0175">Coiled coil</keyword>
<gene>
    <name evidence="2" type="ORF">LSALG_LOCUS40394</name>
</gene>
<reference evidence="2" key="1">
    <citation type="submission" date="2023-04" db="EMBL/GenBank/DDBJ databases">
        <authorList>
            <person name="Vijverberg K."/>
            <person name="Xiong W."/>
            <person name="Schranz E."/>
        </authorList>
    </citation>
    <scope>NUCLEOTIDE SEQUENCE</scope>
</reference>
<accession>A0AA36EN99</accession>
<evidence type="ECO:0000313" key="3">
    <source>
        <dbReference type="Proteomes" id="UP001177003"/>
    </source>
</evidence>
<sequence>MTVMDEGGGYHRLPELINLEEKMVDLKTKMVDMKMKVVDLNTKIVDLKMKVVDLKMKIMDLKTKVVAKNLQTQQIIFLPLFPFQDFGFQLQDQLVLRIFPEIPNFFHYPSIWIDLYAQIKNLDLERLILSSLKCFDEVWD</sequence>
<feature type="coiled-coil region" evidence="1">
    <location>
        <begin position="16"/>
        <end position="64"/>
    </location>
</feature>
<dbReference type="EMBL" id="OX465085">
    <property type="protein sequence ID" value="CAI9301873.1"/>
    <property type="molecule type" value="Genomic_DNA"/>
</dbReference>
<proteinExistence type="predicted"/>
<protein>
    <submittedName>
        <fullName evidence="2">Uncharacterized protein</fullName>
    </submittedName>
</protein>
<organism evidence="2 3">
    <name type="scientific">Lactuca saligna</name>
    <name type="common">Willowleaf lettuce</name>
    <dbReference type="NCBI Taxonomy" id="75948"/>
    <lineage>
        <taxon>Eukaryota</taxon>
        <taxon>Viridiplantae</taxon>
        <taxon>Streptophyta</taxon>
        <taxon>Embryophyta</taxon>
        <taxon>Tracheophyta</taxon>
        <taxon>Spermatophyta</taxon>
        <taxon>Magnoliopsida</taxon>
        <taxon>eudicotyledons</taxon>
        <taxon>Gunneridae</taxon>
        <taxon>Pentapetalae</taxon>
        <taxon>asterids</taxon>
        <taxon>campanulids</taxon>
        <taxon>Asterales</taxon>
        <taxon>Asteraceae</taxon>
        <taxon>Cichorioideae</taxon>
        <taxon>Cichorieae</taxon>
        <taxon>Lactucinae</taxon>
        <taxon>Lactuca</taxon>
    </lineage>
</organism>
<dbReference type="AlphaFoldDB" id="A0AA36EN99"/>
<evidence type="ECO:0000313" key="2">
    <source>
        <dbReference type="EMBL" id="CAI9301873.1"/>
    </source>
</evidence>